<protein>
    <recommendedName>
        <fullName evidence="3">SH3b domain-containing protein</fullName>
    </recommendedName>
</protein>
<keyword evidence="2" id="KW-0472">Membrane</keyword>
<keyword evidence="2" id="KW-0812">Transmembrane</keyword>
<accession>A0A1F5NN19</accession>
<dbReference type="SMART" id="SM00287">
    <property type="entry name" value="SH3b"/>
    <property type="match status" value="1"/>
</dbReference>
<comment type="caution">
    <text evidence="4">The sequence shown here is derived from an EMBL/GenBank/DDBJ whole genome shotgun (WGS) entry which is preliminary data.</text>
</comment>
<evidence type="ECO:0000313" key="4">
    <source>
        <dbReference type="EMBL" id="OGE79087.1"/>
    </source>
</evidence>
<feature type="domain" description="SH3b" evidence="3">
    <location>
        <begin position="136"/>
        <end position="202"/>
    </location>
</feature>
<dbReference type="Gene3D" id="2.30.30.40">
    <property type="entry name" value="SH3 Domains"/>
    <property type="match status" value="1"/>
</dbReference>
<feature type="compositionally biased region" description="Low complexity" evidence="1">
    <location>
        <begin position="97"/>
        <end position="106"/>
    </location>
</feature>
<feature type="region of interest" description="Disordered" evidence="1">
    <location>
        <begin position="96"/>
        <end position="130"/>
    </location>
</feature>
<feature type="compositionally biased region" description="Polar residues" evidence="1">
    <location>
        <begin position="1"/>
        <end position="20"/>
    </location>
</feature>
<evidence type="ECO:0000256" key="2">
    <source>
        <dbReference type="SAM" id="Phobius"/>
    </source>
</evidence>
<proteinExistence type="predicted"/>
<organism evidence="4 5">
    <name type="scientific">Candidatus Doudnabacteria bacterium RIFCSPHIGHO2_01_FULL_46_14</name>
    <dbReference type="NCBI Taxonomy" id="1817824"/>
    <lineage>
        <taxon>Bacteria</taxon>
        <taxon>Candidatus Doudnaibacteriota</taxon>
    </lineage>
</organism>
<feature type="compositionally biased region" description="Basic residues" evidence="1">
    <location>
        <begin position="25"/>
        <end position="35"/>
    </location>
</feature>
<dbReference type="STRING" id="1817824.A2751_05580"/>
<name>A0A1F5NN19_9BACT</name>
<evidence type="ECO:0000259" key="3">
    <source>
        <dbReference type="PROSITE" id="PS51781"/>
    </source>
</evidence>
<evidence type="ECO:0000256" key="1">
    <source>
        <dbReference type="SAM" id="MobiDB-lite"/>
    </source>
</evidence>
<keyword evidence="2" id="KW-1133">Transmembrane helix</keyword>
<dbReference type="EMBL" id="MFEK01000007">
    <property type="protein sequence ID" value="OGE79087.1"/>
    <property type="molecule type" value="Genomic_DNA"/>
</dbReference>
<dbReference type="InterPro" id="IPR003646">
    <property type="entry name" value="SH3-like_bac-type"/>
</dbReference>
<dbReference type="Pfam" id="PF08239">
    <property type="entry name" value="SH3_3"/>
    <property type="match status" value="1"/>
</dbReference>
<dbReference type="AlphaFoldDB" id="A0A1F5NN19"/>
<dbReference type="Proteomes" id="UP000176864">
    <property type="component" value="Unassembled WGS sequence"/>
</dbReference>
<gene>
    <name evidence="4" type="ORF">A2751_05580</name>
</gene>
<evidence type="ECO:0000313" key="5">
    <source>
        <dbReference type="Proteomes" id="UP000176864"/>
    </source>
</evidence>
<feature type="transmembrane region" description="Helical" evidence="2">
    <location>
        <begin position="65"/>
        <end position="84"/>
    </location>
</feature>
<feature type="region of interest" description="Disordered" evidence="1">
    <location>
        <begin position="1"/>
        <end position="40"/>
    </location>
</feature>
<sequence>MPDNIESTPSDPNINSSPVSGKTVPIRKPRKKPVPKKQDATVLTERRLLDSKIIMPESHHRLAKAVLYAMILGGLTGAAILFYLNTRTTSPDDYSAPTITIPDDTASPPPPATTTPTTTAAEPTPPAGVQPAAPVQVVEILSTPTNFLNVRKGPGTNFAKIGEVKPGEAYILISTNETKGWYEIRLANGSTGWVTRQYAKVK</sequence>
<reference evidence="4 5" key="1">
    <citation type="journal article" date="2016" name="Nat. Commun.">
        <title>Thousands of microbial genomes shed light on interconnected biogeochemical processes in an aquifer system.</title>
        <authorList>
            <person name="Anantharaman K."/>
            <person name="Brown C.T."/>
            <person name="Hug L.A."/>
            <person name="Sharon I."/>
            <person name="Castelle C.J."/>
            <person name="Probst A.J."/>
            <person name="Thomas B.C."/>
            <person name="Singh A."/>
            <person name="Wilkins M.J."/>
            <person name="Karaoz U."/>
            <person name="Brodie E.L."/>
            <person name="Williams K.H."/>
            <person name="Hubbard S.S."/>
            <person name="Banfield J.F."/>
        </authorList>
    </citation>
    <scope>NUCLEOTIDE SEQUENCE [LARGE SCALE GENOMIC DNA]</scope>
</reference>
<dbReference type="PROSITE" id="PS51781">
    <property type="entry name" value="SH3B"/>
    <property type="match status" value="1"/>
</dbReference>